<sequence length="876" mass="102412">MNRKASYINPAYAHDEGVTPEFRRPSNCIRTKSKNLTFKEKIMQQKMDAWKPVYEPISMIVFLIVISVIFIVLGILMQHEINRILEIEKKYTCKVTENPNDDPKSNKITMKPCTLNITSGITGDIVIMYRITNFYQNYRTYEATTYHSALLNSQKCNYKDDVTGDVDPLVKFIETALEDLPRVNKRCGAGSDFMYQDSFTLTMEDETENGTIVPLTQEGILQDDDRKYYKNPEILQNVQDSNSWQLAFRNCNIITGEIKTQFCPESKIEKQVMITVTSWLGIRNLWFAKIFLFSGRNKRLIYVKVTTMDADLEAIPIEANCYGRDLFDMVCRIIGMREVWYFGLQHTNKKGFPCWLQLDKKILSQGVVRQADGSYFFLFLVKFYPEVIEDELVQDITRHLFFLQIKQSILSMDLYCQPEAAVLLASFAVQAMYGDYEEDIELELDKLLPQSVIDQYEMTSEMWKDRIRNWWLNNSGLTIEEAEMEYLRVAQDLSMYGIQYYPIYNQKDTDLLLGISAQGLGIYETSSRMSPRPFFPWSEIKNIHFNNKLFTIKVTDKSKIKFRAQETSVNHSILDLCIGTHNLYLRRRQADTLEIQQMKSQAQEQRAKRSQEMTRWQKEHEQRVQAELERDRLRQEVDMVNDRLNVLEEMLRSTEETNKSIAEKARISEEEAFELSKRANQAEAEVSRIKMSQIEAEEMKIALERKVRDAELLTHRLMQETGKTYTSQMALNNDEPYLSYLTYAIQNLSPTRSRVSGELVAENAAEGDAAPPGRSPLTRHDPIFNGYSNSGQFPATYSSQYFNEELEGIRTQMEKQNEDYKKRNQDFRERLAEFRREIDALKIEDRQSEYDKMHENNINNGWDKYSTLRKVKSFGE</sequence>
<evidence type="ECO:0000313" key="1">
    <source>
        <dbReference type="Proteomes" id="UP000887579"/>
    </source>
</evidence>
<organism evidence="1 2">
    <name type="scientific">Panagrolaimus sp. ES5</name>
    <dbReference type="NCBI Taxonomy" id="591445"/>
    <lineage>
        <taxon>Eukaryota</taxon>
        <taxon>Metazoa</taxon>
        <taxon>Ecdysozoa</taxon>
        <taxon>Nematoda</taxon>
        <taxon>Chromadorea</taxon>
        <taxon>Rhabditida</taxon>
        <taxon>Tylenchina</taxon>
        <taxon>Panagrolaimomorpha</taxon>
        <taxon>Panagrolaimoidea</taxon>
        <taxon>Panagrolaimidae</taxon>
        <taxon>Panagrolaimus</taxon>
    </lineage>
</organism>
<proteinExistence type="predicted"/>
<dbReference type="WBParaSite" id="ES5_v2.g13357.t1">
    <property type="protein sequence ID" value="ES5_v2.g13357.t1"/>
    <property type="gene ID" value="ES5_v2.g13357"/>
</dbReference>
<name>A0AC34F7W5_9BILA</name>
<accession>A0AC34F7W5</accession>
<evidence type="ECO:0000313" key="2">
    <source>
        <dbReference type="WBParaSite" id="ES5_v2.g13357.t1"/>
    </source>
</evidence>
<protein>
    <submittedName>
        <fullName evidence="2">Moesin/ezrin/radixin homolog 1</fullName>
    </submittedName>
</protein>
<reference evidence="2" key="1">
    <citation type="submission" date="2022-11" db="UniProtKB">
        <authorList>
            <consortium name="WormBaseParasite"/>
        </authorList>
    </citation>
    <scope>IDENTIFICATION</scope>
</reference>
<dbReference type="Proteomes" id="UP000887579">
    <property type="component" value="Unplaced"/>
</dbReference>